<dbReference type="SUPFAM" id="SSF48295">
    <property type="entry name" value="TrpR-like"/>
    <property type="match status" value="1"/>
</dbReference>
<feature type="compositionally biased region" description="Basic and acidic residues" evidence="1">
    <location>
        <begin position="1"/>
        <end position="17"/>
    </location>
</feature>
<evidence type="ECO:0000313" key="3">
    <source>
        <dbReference type="Proteomes" id="UP000528734"/>
    </source>
</evidence>
<dbReference type="Pfam" id="PF01527">
    <property type="entry name" value="HTH_Tnp_1"/>
    <property type="match status" value="1"/>
</dbReference>
<feature type="region of interest" description="Disordered" evidence="1">
    <location>
        <begin position="1"/>
        <end position="21"/>
    </location>
</feature>
<reference evidence="2 3" key="1">
    <citation type="submission" date="2020-03" db="EMBL/GenBank/DDBJ databases">
        <title>Bradyrhizobium diversity isolated from nodules of Muelleranthus trifoliolatus.</title>
        <authorList>
            <person name="Klepa M."/>
            <person name="Helene L."/>
            <person name="Hungria M."/>
        </authorList>
    </citation>
    <scope>NUCLEOTIDE SEQUENCE [LARGE SCALE GENOMIC DNA]</scope>
    <source>
        <strain evidence="2 3">WSM 1744</strain>
    </source>
</reference>
<name>A0A7Y4GZ52_9BRAD</name>
<dbReference type="InterPro" id="IPR002514">
    <property type="entry name" value="Transposase_8"/>
</dbReference>
<proteinExistence type="predicted"/>
<gene>
    <name evidence="2" type="ORF">HCN50_00030</name>
</gene>
<dbReference type="GO" id="GO:0006313">
    <property type="term" value="P:DNA transposition"/>
    <property type="evidence" value="ECO:0007669"/>
    <property type="project" value="InterPro"/>
</dbReference>
<dbReference type="AlphaFoldDB" id="A0A7Y4GZ52"/>
<dbReference type="GO" id="GO:0043565">
    <property type="term" value="F:sequence-specific DNA binding"/>
    <property type="evidence" value="ECO:0007669"/>
    <property type="project" value="InterPro"/>
</dbReference>
<keyword evidence="3" id="KW-1185">Reference proteome</keyword>
<evidence type="ECO:0000313" key="2">
    <source>
        <dbReference type="EMBL" id="NOJ44680.1"/>
    </source>
</evidence>
<dbReference type="PANTHER" id="PTHR37936:SF3">
    <property type="entry name" value="TRANSPOSASE INSC FOR INSERTION ELEMENT IS2A-RELATED"/>
    <property type="match status" value="1"/>
</dbReference>
<sequence length="150" mass="16062">MSKDSCKDGDKDRHTPILEDGADTLPRVEIITGTGRRRRWSTDAKGAIVAESFAPGASVSAVARRHDISPSLLFLWRRQTTRAKGAERGAGDVPPGFVPVAITGCGGKLRSCEQQAAIEIEVGAVRIRVRETVDRRALCEVLAAVGTVGR</sequence>
<dbReference type="NCBIfam" id="NF047595">
    <property type="entry name" value="IS66_ISRel24_TnpA"/>
    <property type="match status" value="1"/>
</dbReference>
<accession>A0A7Y4GZ52</accession>
<dbReference type="RefSeq" id="WP_171707628.1">
    <property type="nucleotide sequence ID" value="NZ_JAAVLW010000001.1"/>
</dbReference>
<dbReference type="GO" id="GO:0004803">
    <property type="term" value="F:transposase activity"/>
    <property type="evidence" value="ECO:0007669"/>
    <property type="project" value="InterPro"/>
</dbReference>
<dbReference type="InterPro" id="IPR010921">
    <property type="entry name" value="Trp_repressor/repl_initiator"/>
</dbReference>
<dbReference type="Proteomes" id="UP000528734">
    <property type="component" value="Unassembled WGS sequence"/>
</dbReference>
<protein>
    <submittedName>
        <fullName evidence="2">Transposase</fullName>
    </submittedName>
</protein>
<evidence type="ECO:0000256" key="1">
    <source>
        <dbReference type="SAM" id="MobiDB-lite"/>
    </source>
</evidence>
<dbReference type="PANTHER" id="PTHR37936">
    <property type="entry name" value="TRANSPOSASE INSC FOR INSERTION ELEMENT IS2A-RELATED"/>
    <property type="match status" value="1"/>
</dbReference>
<organism evidence="2 3">
    <name type="scientific">Bradyrhizobium archetypum</name>
    <dbReference type="NCBI Taxonomy" id="2721160"/>
    <lineage>
        <taxon>Bacteria</taxon>
        <taxon>Pseudomonadati</taxon>
        <taxon>Pseudomonadota</taxon>
        <taxon>Alphaproteobacteria</taxon>
        <taxon>Hyphomicrobiales</taxon>
        <taxon>Nitrobacteraceae</taxon>
        <taxon>Bradyrhizobium</taxon>
    </lineage>
</organism>
<dbReference type="EMBL" id="JAAVLW010000001">
    <property type="protein sequence ID" value="NOJ44680.1"/>
    <property type="molecule type" value="Genomic_DNA"/>
</dbReference>
<comment type="caution">
    <text evidence="2">The sequence shown here is derived from an EMBL/GenBank/DDBJ whole genome shotgun (WGS) entry which is preliminary data.</text>
</comment>